<dbReference type="Pfam" id="PF00732">
    <property type="entry name" value="GMC_oxred_N"/>
    <property type="match status" value="1"/>
</dbReference>
<feature type="binding site" evidence="5">
    <location>
        <position position="218"/>
    </location>
    <ligand>
        <name>FAD</name>
        <dbReference type="ChEBI" id="CHEBI:57692"/>
    </ligand>
</feature>
<comment type="caution">
    <text evidence="9">The sequence shown here is derived from an EMBL/GenBank/DDBJ whole genome shotgun (WGS) entry which is preliminary data.</text>
</comment>
<proteinExistence type="inferred from homology"/>
<feature type="binding site" evidence="5">
    <location>
        <position position="83"/>
    </location>
    <ligand>
        <name>FAD</name>
        <dbReference type="ChEBI" id="CHEBI:57692"/>
    </ligand>
</feature>
<dbReference type="EMBL" id="MIHA01000010">
    <property type="protein sequence ID" value="ODQ89343.1"/>
    <property type="molecule type" value="Genomic_DNA"/>
</dbReference>
<name>A0A1E3RHK3_MYCFV</name>
<dbReference type="PROSITE" id="PS00624">
    <property type="entry name" value="GMC_OXRED_2"/>
    <property type="match status" value="1"/>
</dbReference>
<dbReference type="InterPro" id="IPR000172">
    <property type="entry name" value="GMC_OxRdtase_N"/>
</dbReference>
<dbReference type="SUPFAM" id="SSF51905">
    <property type="entry name" value="FAD/NAD(P)-binding domain"/>
    <property type="match status" value="1"/>
</dbReference>
<comment type="similarity">
    <text evidence="2 6">Belongs to the GMC oxidoreductase family.</text>
</comment>
<dbReference type="Proteomes" id="UP000094053">
    <property type="component" value="Unassembled WGS sequence"/>
</dbReference>
<evidence type="ECO:0000256" key="4">
    <source>
        <dbReference type="ARBA" id="ARBA00022827"/>
    </source>
</evidence>
<feature type="binding site" evidence="5">
    <location>
        <begin position="91"/>
        <end position="94"/>
    </location>
    <ligand>
        <name>FAD</name>
        <dbReference type="ChEBI" id="CHEBI:57692"/>
    </ligand>
</feature>
<dbReference type="Gene3D" id="3.30.560.10">
    <property type="entry name" value="Glucose Oxidase, domain 3"/>
    <property type="match status" value="1"/>
</dbReference>
<feature type="domain" description="Glucose-methanol-choline oxidoreductase N-terminal" evidence="7">
    <location>
        <begin position="81"/>
        <end position="104"/>
    </location>
</feature>
<gene>
    <name evidence="9" type="ORF">BHQ18_15310</name>
</gene>
<dbReference type="STRING" id="1776.BHQ18_15310"/>
<evidence type="ECO:0000313" key="9">
    <source>
        <dbReference type="EMBL" id="ODQ89343.1"/>
    </source>
</evidence>
<dbReference type="PROSITE" id="PS00623">
    <property type="entry name" value="GMC_OXRED_1"/>
    <property type="match status" value="1"/>
</dbReference>
<dbReference type="InterPro" id="IPR036188">
    <property type="entry name" value="FAD/NAD-bd_sf"/>
</dbReference>
<evidence type="ECO:0000256" key="2">
    <source>
        <dbReference type="ARBA" id="ARBA00010790"/>
    </source>
</evidence>
<dbReference type="SUPFAM" id="SSF54373">
    <property type="entry name" value="FAD-linked reductases, C-terminal domain"/>
    <property type="match status" value="1"/>
</dbReference>
<evidence type="ECO:0000256" key="3">
    <source>
        <dbReference type="ARBA" id="ARBA00022630"/>
    </source>
</evidence>
<keyword evidence="3 6" id="KW-0285">Flavoprotein</keyword>
<keyword evidence="10" id="KW-1185">Reference proteome</keyword>
<evidence type="ECO:0000256" key="5">
    <source>
        <dbReference type="PIRSR" id="PIRSR000137-2"/>
    </source>
</evidence>
<evidence type="ECO:0000256" key="6">
    <source>
        <dbReference type="RuleBase" id="RU003968"/>
    </source>
</evidence>
<sequence length="537" mass="57875">MTSRYDYVIAGAGSAGCVLANRLSENPRNRVLLLEAGGRDANPLIHMPKGFGKLFDNEKVAWRYATVPFGPNQQFEYWPRGKVLGGSSSINGMVYNRGNREDYDELERLGNKGWGWDDILPIFKTFEDNAFGASATRGAGGPLHISVQSQTDPLCTEMVAAAARYGLRKVPDINESDDERVGLTPATIKNGRRVSAADAFLKPARRRPNLTVLTGAFVERVLVANGRATGVTFTRKGQRQQVLATREVIVSMGSLGSPKLLQLSGIGSAETLRAAGVPVQVESPNVGLRMREHRCVAVKFRLKENLGYNRQLASNLAQAVTGVKYLTTRGGPLAVPAYDILAFVKTDPSLDRVDGQLLLGPLSVGTYKPGEAVGVETEPGISCLGEVLRPTSEGSVTITSADPHADALIDPGFFTSDYDRKTGAALLRVMREIFARSPIAERISHETFPGPRVQSDDELIDSALDAGYCGYHAVGTCAMGPSDDDVVDDRLRVRGVEGLRVVDCSVMPTMVAGNLNGPIMAMAWRAADFILQEHGGN</sequence>
<dbReference type="PANTHER" id="PTHR11552:SF147">
    <property type="entry name" value="CHOLINE DEHYDROGENASE, MITOCHONDRIAL"/>
    <property type="match status" value="1"/>
</dbReference>
<dbReference type="GO" id="GO:0016614">
    <property type="term" value="F:oxidoreductase activity, acting on CH-OH group of donors"/>
    <property type="evidence" value="ECO:0007669"/>
    <property type="project" value="InterPro"/>
</dbReference>
<evidence type="ECO:0000256" key="1">
    <source>
        <dbReference type="ARBA" id="ARBA00001974"/>
    </source>
</evidence>
<reference evidence="10" key="1">
    <citation type="submission" date="2016-09" db="EMBL/GenBank/DDBJ databases">
        <authorList>
            <person name="Greninger A.L."/>
            <person name="Jerome K.R."/>
            <person name="Mcnair B."/>
            <person name="Wallis C."/>
            <person name="Fang F."/>
        </authorList>
    </citation>
    <scope>NUCLEOTIDE SEQUENCE [LARGE SCALE GENOMIC DNA]</scope>
    <source>
        <strain evidence="10">M6</strain>
    </source>
</reference>
<organism evidence="9 10">
    <name type="scientific">Mycolicibacterium flavescens</name>
    <name type="common">Mycobacterium flavescens</name>
    <dbReference type="NCBI Taxonomy" id="1776"/>
    <lineage>
        <taxon>Bacteria</taxon>
        <taxon>Bacillati</taxon>
        <taxon>Actinomycetota</taxon>
        <taxon>Actinomycetes</taxon>
        <taxon>Mycobacteriales</taxon>
        <taxon>Mycobacteriaceae</taxon>
        <taxon>Mycolicibacterium</taxon>
    </lineage>
</organism>
<dbReference type="Gene3D" id="3.50.50.60">
    <property type="entry name" value="FAD/NAD(P)-binding domain"/>
    <property type="match status" value="1"/>
</dbReference>
<dbReference type="PIRSF" id="PIRSF000137">
    <property type="entry name" value="Alcohol_oxidase"/>
    <property type="match status" value="1"/>
</dbReference>
<feature type="domain" description="Glucose-methanol-choline oxidoreductase N-terminal" evidence="8">
    <location>
        <begin position="253"/>
        <end position="267"/>
    </location>
</feature>
<dbReference type="GO" id="GO:0050660">
    <property type="term" value="F:flavin adenine dinucleotide binding"/>
    <property type="evidence" value="ECO:0007669"/>
    <property type="project" value="InterPro"/>
</dbReference>
<keyword evidence="4 5" id="KW-0274">FAD</keyword>
<dbReference type="PROSITE" id="PS51257">
    <property type="entry name" value="PROKAR_LIPOPROTEIN"/>
    <property type="match status" value="1"/>
</dbReference>
<dbReference type="InterPro" id="IPR012132">
    <property type="entry name" value="GMC_OxRdtase"/>
</dbReference>
<protein>
    <submittedName>
        <fullName evidence="9">GMC oxidoreductase</fullName>
    </submittedName>
</protein>
<dbReference type="RefSeq" id="WP_069414472.1">
    <property type="nucleotide sequence ID" value="NZ_JACKUL010000020.1"/>
</dbReference>
<dbReference type="Pfam" id="PF05199">
    <property type="entry name" value="GMC_oxred_C"/>
    <property type="match status" value="1"/>
</dbReference>
<accession>A0A1E3RHK3</accession>
<comment type="cofactor">
    <cofactor evidence="1 5">
        <name>FAD</name>
        <dbReference type="ChEBI" id="CHEBI:57692"/>
    </cofactor>
</comment>
<evidence type="ECO:0000313" key="10">
    <source>
        <dbReference type="Proteomes" id="UP000094053"/>
    </source>
</evidence>
<dbReference type="PANTHER" id="PTHR11552">
    <property type="entry name" value="GLUCOSE-METHANOL-CHOLINE GMC OXIDOREDUCTASE"/>
    <property type="match status" value="1"/>
</dbReference>
<dbReference type="AlphaFoldDB" id="A0A1E3RHK3"/>
<dbReference type="InterPro" id="IPR007867">
    <property type="entry name" value="GMC_OxRtase_C"/>
</dbReference>
<dbReference type="OrthoDB" id="9785276at2"/>
<evidence type="ECO:0000259" key="7">
    <source>
        <dbReference type="PROSITE" id="PS00623"/>
    </source>
</evidence>
<evidence type="ECO:0000259" key="8">
    <source>
        <dbReference type="PROSITE" id="PS00624"/>
    </source>
</evidence>